<dbReference type="EMBL" id="KQ998738">
    <property type="protein sequence ID" value="KZV42898.1"/>
    <property type="molecule type" value="Genomic_DNA"/>
</dbReference>
<feature type="region of interest" description="Disordered" evidence="1">
    <location>
        <begin position="1"/>
        <end position="43"/>
    </location>
</feature>
<dbReference type="AlphaFoldDB" id="A0A2Z7CEY9"/>
<evidence type="ECO:0000256" key="1">
    <source>
        <dbReference type="SAM" id="MobiDB-lite"/>
    </source>
</evidence>
<evidence type="ECO:0000313" key="2">
    <source>
        <dbReference type="EMBL" id="KZV42898.1"/>
    </source>
</evidence>
<evidence type="ECO:0000313" key="3">
    <source>
        <dbReference type="Proteomes" id="UP000250235"/>
    </source>
</evidence>
<proteinExistence type="predicted"/>
<accession>A0A2Z7CEY9</accession>
<sequence>MALGNHCAQRSTPRAHVARGSHWDTRRKSRDMRHDARHGSRRALAGRHGIPLRACFDSPRQPCATCAAPTAAHGLGIPLIPMWDRFIHVSLRLEACQEPFIVRATSWH</sequence>
<protein>
    <submittedName>
        <fullName evidence="2">Uncharacterized protein</fullName>
    </submittedName>
</protein>
<name>A0A2Z7CEY9_9LAMI</name>
<dbReference type="Proteomes" id="UP000250235">
    <property type="component" value="Unassembled WGS sequence"/>
</dbReference>
<organism evidence="2 3">
    <name type="scientific">Dorcoceras hygrometricum</name>
    <dbReference type="NCBI Taxonomy" id="472368"/>
    <lineage>
        <taxon>Eukaryota</taxon>
        <taxon>Viridiplantae</taxon>
        <taxon>Streptophyta</taxon>
        <taxon>Embryophyta</taxon>
        <taxon>Tracheophyta</taxon>
        <taxon>Spermatophyta</taxon>
        <taxon>Magnoliopsida</taxon>
        <taxon>eudicotyledons</taxon>
        <taxon>Gunneridae</taxon>
        <taxon>Pentapetalae</taxon>
        <taxon>asterids</taxon>
        <taxon>lamiids</taxon>
        <taxon>Lamiales</taxon>
        <taxon>Gesneriaceae</taxon>
        <taxon>Didymocarpoideae</taxon>
        <taxon>Trichosporeae</taxon>
        <taxon>Loxocarpinae</taxon>
        <taxon>Dorcoceras</taxon>
    </lineage>
</organism>
<gene>
    <name evidence="2" type="ORF">F511_14806</name>
</gene>
<reference evidence="2 3" key="1">
    <citation type="journal article" date="2015" name="Proc. Natl. Acad. Sci. U.S.A.">
        <title>The resurrection genome of Boea hygrometrica: A blueprint for survival of dehydration.</title>
        <authorList>
            <person name="Xiao L."/>
            <person name="Yang G."/>
            <person name="Zhang L."/>
            <person name="Yang X."/>
            <person name="Zhao S."/>
            <person name="Ji Z."/>
            <person name="Zhou Q."/>
            <person name="Hu M."/>
            <person name="Wang Y."/>
            <person name="Chen M."/>
            <person name="Xu Y."/>
            <person name="Jin H."/>
            <person name="Xiao X."/>
            <person name="Hu G."/>
            <person name="Bao F."/>
            <person name="Hu Y."/>
            <person name="Wan P."/>
            <person name="Li L."/>
            <person name="Deng X."/>
            <person name="Kuang T."/>
            <person name="Xiang C."/>
            <person name="Zhu J.K."/>
            <person name="Oliver M.J."/>
            <person name="He Y."/>
        </authorList>
    </citation>
    <scope>NUCLEOTIDE SEQUENCE [LARGE SCALE GENOMIC DNA]</scope>
    <source>
        <strain evidence="3">cv. XS01</strain>
    </source>
</reference>
<feature type="compositionally biased region" description="Basic and acidic residues" evidence="1">
    <location>
        <begin position="21"/>
        <end position="38"/>
    </location>
</feature>
<keyword evidence="3" id="KW-1185">Reference proteome</keyword>